<evidence type="ECO:0000256" key="4">
    <source>
        <dbReference type="ARBA" id="ARBA00009000"/>
    </source>
</evidence>
<dbReference type="PIRSF" id="PIRSF000463">
    <property type="entry name" value="GlgB"/>
    <property type="match status" value="1"/>
</dbReference>
<dbReference type="Pfam" id="PF02922">
    <property type="entry name" value="CBM_48"/>
    <property type="match status" value="1"/>
</dbReference>
<keyword evidence="8" id="KW-0808">Transferase</keyword>
<evidence type="ECO:0000256" key="5">
    <source>
        <dbReference type="ARBA" id="ARBA00012541"/>
    </source>
</evidence>
<dbReference type="CDD" id="cd02855">
    <property type="entry name" value="E_set_GBE_prok_N"/>
    <property type="match status" value="1"/>
</dbReference>
<sequence length="723" mass="79387">MPRLDDKILYALPDGTDALLEGTCGAPFSILGRHNAGGVDIVRVFCRDARRVRLLIGRPQGGWGERAMRRIGDTGLYIGHIPAGISYRLKITWADGVEETEDPYSFPPLLNERELELFRNGHAAGLERIMGAHPLQVDTVAGVRFAVWAPHARRVSVIGDFNIWDGGRHPMRLRHEAGIWEIFIPGIGAGERYKYEILDQEGRIVPHKADPFARDAEIPPATASVIASSAPPIWTDATWMCDRARLQADDAPITIYEVHAASWRRPKGDPALTMSWDALASELVPYVQAAGFTHVGFLPVMELLSGGVWECAPLGLFRPSARHGPPEGFCRLVDACHRAGLGVIMDWIPDRLPPDLHGIACFDGMALYEHPHSHPHERSVLEGPPLFYNLHRAEVRGFLISSALMWLEHCHVDGLRVDMRGCAGERHDEIISFLRELNEVIAQRVPGALVIASGGSTGPDATVPVSRGGWGFSLQSCTAVPCRVGAYLAQEALWRGARHLDIIAASAQAFSGKYILCSADAGNAGDVPSLFSQLPGDAWRRHAAWRIYLSFLWAWPGRKLVFMGQEFAQEIPWNPDGQLAWDAACLPFAVGTQRMVADINHLYRACPALHRRECVPASFAWVIADDTANNVFAWIRDDGESAPVLIVCNMTPSVRHDYHVGVPHGGYWHELFNSDAREYGGSGVGNGGGVHSHPYVIHGYAEACVLTLPPLGVLYLCMARVAS</sequence>
<comment type="similarity">
    <text evidence="4">Belongs to the glycosyl hydrolase 13 family. GlgB subfamily.</text>
</comment>
<evidence type="ECO:0000313" key="14">
    <source>
        <dbReference type="Proteomes" id="UP000319478"/>
    </source>
</evidence>
<evidence type="ECO:0000256" key="7">
    <source>
        <dbReference type="ARBA" id="ARBA00022676"/>
    </source>
</evidence>
<evidence type="ECO:0000256" key="6">
    <source>
        <dbReference type="ARBA" id="ARBA00022600"/>
    </source>
</evidence>
<keyword evidence="7" id="KW-0328">Glycosyltransferase</keyword>
<dbReference type="InterPro" id="IPR006407">
    <property type="entry name" value="GlgB"/>
</dbReference>
<evidence type="ECO:0000256" key="2">
    <source>
        <dbReference type="ARBA" id="ARBA00002953"/>
    </source>
</evidence>
<dbReference type="Proteomes" id="UP000319478">
    <property type="component" value="Unassembled WGS sequence"/>
</dbReference>
<dbReference type="NCBIfam" id="TIGR01515">
    <property type="entry name" value="branching_enzym"/>
    <property type="match status" value="1"/>
</dbReference>
<gene>
    <name evidence="13" type="primary">glgB1_2</name>
    <name evidence="13" type="ORF">GHA01_25890</name>
</gene>
<dbReference type="PANTHER" id="PTHR43651:SF3">
    <property type="entry name" value="1,4-ALPHA-GLUCAN-BRANCHING ENZYME"/>
    <property type="match status" value="1"/>
</dbReference>
<dbReference type="InterPro" id="IPR013780">
    <property type="entry name" value="Glyco_hydro_b"/>
</dbReference>
<dbReference type="SUPFAM" id="SSF81296">
    <property type="entry name" value="E set domains"/>
    <property type="match status" value="2"/>
</dbReference>
<dbReference type="Gene3D" id="2.60.40.10">
    <property type="entry name" value="Immunoglobulins"/>
    <property type="match status" value="1"/>
</dbReference>
<evidence type="ECO:0000256" key="3">
    <source>
        <dbReference type="ARBA" id="ARBA00004964"/>
    </source>
</evidence>
<feature type="domain" description="Glycosyl hydrolase family 13 catalytic" evidence="12">
    <location>
        <begin position="257"/>
        <end position="589"/>
    </location>
</feature>
<dbReference type="InterPro" id="IPR014756">
    <property type="entry name" value="Ig_E-set"/>
</dbReference>
<dbReference type="InterPro" id="IPR006048">
    <property type="entry name" value="A-amylase/branching_C"/>
</dbReference>
<dbReference type="PANTHER" id="PTHR43651">
    <property type="entry name" value="1,4-ALPHA-GLUCAN-BRANCHING ENZYME"/>
    <property type="match status" value="1"/>
</dbReference>
<evidence type="ECO:0000256" key="9">
    <source>
        <dbReference type="ARBA" id="ARBA00023056"/>
    </source>
</evidence>
<evidence type="ECO:0000256" key="10">
    <source>
        <dbReference type="ARBA" id="ARBA00023277"/>
    </source>
</evidence>
<dbReference type="CDD" id="cd11322">
    <property type="entry name" value="AmyAc_Glg_BE"/>
    <property type="match status" value="1"/>
</dbReference>
<name>A0ABQ0SHQ7_NOVHA</name>
<comment type="function">
    <text evidence="2">Catalyzes the formation of the alpha-1,6-glucosidic linkages in glycogen by scission of a 1,4-alpha-linked oligosaccharide from growing alpha-1,4-glucan chains and the subsequent attachment of the oligosaccharide to the alpha-1,6 position.</text>
</comment>
<dbReference type="InterPro" id="IPR006047">
    <property type="entry name" value="GH13_cat_dom"/>
</dbReference>
<dbReference type="SUPFAM" id="SSF51011">
    <property type="entry name" value="Glycosyl hydrolase domain"/>
    <property type="match status" value="1"/>
</dbReference>
<dbReference type="EC" id="2.4.1.18" evidence="5 11"/>
<evidence type="ECO:0000313" key="13">
    <source>
        <dbReference type="EMBL" id="GEC64740.1"/>
    </source>
</evidence>
<accession>A0ABQ0SHQ7</accession>
<dbReference type="InterPro" id="IPR004193">
    <property type="entry name" value="Glyco_hydro_13_N"/>
</dbReference>
<keyword evidence="9" id="KW-0320">Glycogen biosynthesis</keyword>
<dbReference type="Pfam" id="PF22019">
    <property type="entry name" value="GlgB_N"/>
    <property type="match status" value="1"/>
</dbReference>
<organism evidence="13 14">
    <name type="scientific">Novacetimonas hansenii</name>
    <name type="common">Komagataeibacter hansenii</name>
    <dbReference type="NCBI Taxonomy" id="436"/>
    <lineage>
        <taxon>Bacteria</taxon>
        <taxon>Pseudomonadati</taxon>
        <taxon>Pseudomonadota</taxon>
        <taxon>Alphaproteobacteria</taxon>
        <taxon>Acetobacterales</taxon>
        <taxon>Acetobacteraceae</taxon>
        <taxon>Novacetimonas</taxon>
    </lineage>
</organism>
<evidence type="ECO:0000256" key="8">
    <source>
        <dbReference type="ARBA" id="ARBA00022679"/>
    </source>
</evidence>
<dbReference type="InterPro" id="IPR054169">
    <property type="entry name" value="GlgB_N"/>
</dbReference>
<dbReference type="SUPFAM" id="SSF51445">
    <property type="entry name" value="(Trans)glycosidases"/>
    <property type="match status" value="1"/>
</dbReference>
<dbReference type="SMART" id="SM00642">
    <property type="entry name" value="Aamy"/>
    <property type="match status" value="1"/>
</dbReference>
<dbReference type="EMBL" id="BJNN01000133">
    <property type="protein sequence ID" value="GEC64740.1"/>
    <property type="molecule type" value="Genomic_DNA"/>
</dbReference>
<comment type="pathway">
    <text evidence="3">Glycan biosynthesis; glycogen biosynthesis.</text>
</comment>
<dbReference type="RefSeq" id="WP_003619967.1">
    <property type="nucleotide sequence ID" value="NZ_BJNN01000133.1"/>
</dbReference>
<dbReference type="InterPro" id="IPR017853">
    <property type="entry name" value="GH"/>
</dbReference>
<evidence type="ECO:0000256" key="11">
    <source>
        <dbReference type="NCBIfam" id="TIGR01515"/>
    </source>
</evidence>
<dbReference type="Pfam" id="PF02806">
    <property type="entry name" value="Alpha-amylase_C"/>
    <property type="match status" value="1"/>
</dbReference>
<comment type="caution">
    <text evidence="13">The sequence shown here is derived from an EMBL/GenBank/DDBJ whole genome shotgun (WGS) entry which is preliminary data.</text>
</comment>
<dbReference type="Gene3D" id="3.20.20.80">
    <property type="entry name" value="Glycosidases"/>
    <property type="match status" value="1"/>
</dbReference>
<dbReference type="InterPro" id="IPR037439">
    <property type="entry name" value="Branching_enzy"/>
</dbReference>
<dbReference type="InterPro" id="IPR044143">
    <property type="entry name" value="GlgB_N_E_set_prok"/>
</dbReference>
<protein>
    <recommendedName>
        <fullName evidence="5 11">1,4-alpha-glucan branching enzyme</fullName>
        <ecNumber evidence="5 11">2.4.1.18</ecNumber>
    </recommendedName>
</protein>
<comment type="catalytic activity">
    <reaction evidence="1">
        <text>Transfers a segment of a (1-&gt;4)-alpha-D-glucan chain to a primary hydroxy group in a similar glucan chain.</text>
        <dbReference type="EC" id="2.4.1.18"/>
    </reaction>
</comment>
<reference evidence="13 14" key="1">
    <citation type="submission" date="2019-06" db="EMBL/GenBank/DDBJ databases">
        <title>Whole genome shotgun sequence of Komagataeibacter hansenii NBRC 14820.</title>
        <authorList>
            <person name="Hosoyama A."/>
            <person name="Uohara A."/>
            <person name="Ohji S."/>
            <person name="Ichikawa N."/>
        </authorList>
    </citation>
    <scope>NUCLEOTIDE SEQUENCE [LARGE SCALE GENOMIC DNA]</scope>
    <source>
        <strain evidence="13 14">NBRC 14820</strain>
    </source>
</reference>
<evidence type="ECO:0000259" key="12">
    <source>
        <dbReference type="SMART" id="SM00642"/>
    </source>
</evidence>
<proteinExistence type="inferred from homology"/>
<dbReference type="Gene3D" id="2.60.40.1180">
    <property type="entry name" value="Golgi alpha-mannosidase II"/>
    <property type="match status" value="1"/>
</dbReference>
<keyword evidence="6" id="KW-0321">Glycogen metabolism</keyword>
<keyword evidence="10" id="KW-0119">Carbohydrate metabolism</keyword>
<keyword evidence="14" id="KW-1185">Reference proteome</keyword>
<evidence type="ECO:0000256" key="1">
    <source>
        <dbReference type="ARBA" id="ARBA00000826"/>
    </source>
</evidence>
<dbReference type="InterPro" id="IPR013783">
    <property type="entry name" value="Ig-like_fold"/>
</dbReference>